<feature type="transmembrane region" description="Helical" evidence="5">
    <location>
        <begin position="332"/>
        <end position="352"/>
    </location>
</feature>
<comment type="caution">
    <text evidence="6">The sequence shown here is derived from an EMBL/GenBank/DDBJ whole genome shotgun (WGS) entry which is preliminary data.</text>
</comment>
<feature type="transmembrane region" description="Helical" evidence="5">
    <location>
        <begin position="12"/>
        <end position="31"/>
    </location>
</feature>
<dbReference type="GO" id="GO:0016020">
    <property type="term" value="C:membrane"/>
    <property type="evidence" value="ECO:0007669"/>
    <property type="project" value="UniProtKB-SubCell"/>
</dbReference>
<comment type="subcellular location">
    <subcellularLocation>
        <location evidence="1">Membrane</location>
        <topology evidence="1">Multi-pass membrane protein</topology>
    </subcellularLocation>
</comment>
<evidence type="ECO:0000256" key="1">
    <source>
        <dbReference type="ARBA" id="ARBA00004141"/>
    </source>
</evidence>
<feature type="transmembrane region" description="Helical" evidence="5">
    <location>
        <begin position="173"/>
        <end position="193"/>
    </location>
</feature>
<dbReference type="EMBL" id="QEWQ01000001">
    <property type="protein sequence ID" value="PWD82041.1"/>
    <property type="molecule type" value="Genomic_DNA"/>
</dbReference>
<evidence type="ECO:0000256" key="3">
    <source>
        <dbReference type="ARBA" id="ARBA00022989"/>
    </source>
</evidence>
<feature type="transmembrane region" description="Helical" evidence="5">
    <location>
        <begin position="51"/>
        <end position="71"/>
    </location>
</feature>
<feature type="transmembrane region" description="Helical" evidence="5">
    <location>
        <begin position="292"/>
        <end position="312"/>
    </location>
</feature>
<keyword evidence="2 5" id="KW-0812">Transmembrane</keyword>
<feature type="transmembrane region" description="Helical" evidence="5">
    <location>
        <begin position="148"/>
        <end position="167"/>
    </location>
</feature>
<dbReference type="InterPro" id="IPR052556">
    <property type="entry name" value="PolySynth_Transporter"/>
</dbReference>
<keyword evidence="4 5" id="KW-0472">Membrane</keyword>
<evidence type="ECO:0000256" key="4">
    <source>
        <dbReference type="ARBA" id="ARBA00023136"/>
    </source>
</evidence>
<organism evidence="6 7">
    <name type="scientific">Ignatzschineria ureiclastica</name>
    <dbReference type="NCBI Taxonomy" id="472582"/>
    <lineage>
        <taxon>Bacteria</taxon>
        <taxon>Pseudomonadati</taxon>
        <taxon>Pseudomonadota</taxon>
        <taxon>Gammaproteobacteria</taxon>
        <taxon>Cardiobacteriales</taxon>
        <taxon>Ignatzschineriaceae</taxon>
        <taxon>Ignatzschineria</taxon>
    </lineage>
</organism>
<dbReference type="PANTHER" id="PTHR43424:SF1">
    <property type="entry name" value="LOCUS PUTATIVE PROTEIN 1-RELATED"/>
    <property type="match status" value="1"/>
</dbReference>
<dbReference type="AlphaFoldDB" id="A0A2U2AHC0"/>
<sequence length="423" mass="48121">MTRPTSLKRNAFALLTMQAINYLVPLITLPYLTRTLGVDQYGALNLSLSLIQYGMLFINFGFNLSATQYIAQHRDQPQLISKAFWETVLSKSLLFFIACFALTIITLTIESFYEIRWIIFILFIQLLSIAIDPLWFFQGIEKLEKVSFIGSLIRFLNIPLLILFVHTPNDVEIAALIQGGILLIAAIINMIFVQREHIITFVKLHQLKIIQALKHSLPLFIGAAAISLYNTSTPIILGLVSDYDQVGIYSASFRVQVAAIGVFTVLGQVIYPRVNHLFATDIDAAYLFIKKLMIYMFPILLISSLLFYFLVPMLAPRILGEEFKESAETLKIMAPMLFLIPYSVVFAHNLLLPLGYQRIYYLVPLIIGLFHLVYSSFLSHYYGAIGASYSILITEIITLIVLASYVLRHTKIYKLILKNKKRI</sequence>
<reference evidence="7" key="1">
    <citation type="submission" date="2018-05" db="EMBL/GenBank/DDBJ databases">
        <title>Ignatzschineria dubaiensis sp. nov., isolated from necrotic foot tissues of dromedaries (Camelus dromedarius) and associated maggots in Dubai, United Arab Emirates.</title>
        <authorList>
            <person name="Tsang C.C."/>
            <person name="Tang J.Y.M."/>
            <person name="Fong J.Y.H."/>
            <person name="Kinne J."/>
            <person name="Lee H.H."/>
            <person name="Joseph M."/>
            <person name="Jose S."/>
            <person name="Schuster R.K."/>
            <person name="Tang Y."/>
            <person name="Sivakumar S."/>
            <person name="Chen J.H.K."/>
            <person name="Teng J.L.L."/>
            <person name="Lau S.K.P."/>
            <person name="Wernery U."/>
            <person name="Woo P.C.Y."/>
        </authorList>
    </citation>
    <scope>NUCLEOTIDE SEQUENCE [LARGE SCALE GENOMIC DNA]</scope>
    <source>
        <strain evidence="7">KCTC 22644</strain>
    </source>
</reference>
<dbReference type="Proteomes" id="UP000245020">
    <property type="component" value="Unassembled WGS sequence"/>
</dbReference>
<gene>
    <name evidence="6" type="ORF">DC083_02330</name>
</gene>
<keyword evidence="7" id="KW-1185">Reference proteome</keyword>
<feature type="transmembrane region" description="Helical" evidence="5">
    <location>
        <begin position="217"/>
        <end position="240"/>
    </location>
</feature>
<feature type="transmembrane region" description="Helical" evidence="5">
    <location>
        <begin position="92"/>
        <end position="109"/>
    </location>
</feature>
<feature type="transmembrane region" description="Helical" evidence="5">
    <location>
        <begin position="115"/>
        <end position="136"/>
    </location>
</feature>
<keyword evidence="3 5" id="KW-1133">Transmembrane helix</keyword>
<dbReference type="OrthoDB" id="103403at2"/>
<evidence type="ECO:0000313" key="6">
    <source>
        <dbReference type="EMBL" id="PWD82041.1"/>
    </source>
</evidence>
<feature type="transmembrane region" description="Helical" evidence="5">
    <location>
        <begin position="387"/>
        <end position="407"/>
    </location>
</feature>
<feature type="transmembrane region" description="Helical" evidence="5">
    <location>
        <begin position="359"/>
        <end position="381"/>
    </location>
</feature>
<name>A0A2U2AHC0_9GAMM</name>
<dbReference type="PANTHER" id="PTHR43424">
    <property type="entry name" value="LOCUS PUTATIVE PROTEIN 1-RELATED"/>
    <property type="match status" value="1"/>
</dbReference>
<accession>A0A2U2AHC0</accession>
<dbReference type="RefSeq" id="WP_109188641.1">
    <property type="nucleotide sequence ID" value="NZ_BMYA01000001.1"/>
</dbReference>
<evidence type="ECO:0000256" key="2">
    <source>
        <dbReference type="ARBA" id="ARBA00022692"/>
    </source>
</evidence>
<proteinExistence type="predicted"/>
<evidence type="ECO:0000313" key="7">
    <source>
        <dbReference type="Proteomes" id="UP000245020"/>
    </source>
</evidence>
<feature type="transmembrane region" description="Helical" evidence="5">
    <location>
        <begin position="246"/>
        <end position="271"/>
    </location>
</feature>
<protein>
    <submittedName>
        <fullName evidence="6">Flippase</fullName>
    </submittedName>
</protein>
<dbReference type="InterPro" id="IPR002797">
    <property type="entry name" value="Polysacc_synth"/>
</dbReference>
<dbReference type="Pfam" id="PF01943">
    <property type="entry name" value="Polysacc_synt"/>
    <property type="match status" value="1"/>
</dbReference>
<evidence type="ECO:0000256" key="5">
    <source>
        <dbReference type="SAM" id="Phobius"/>
    </source>
</evidence>